<evidence type="ECO:0000313" key="3">
    <source>
        <dbReference type="Proteomes" id="UP000580568"/>
    </source>
</evidence>
<organism evidence="2 3">
    <name type="scientific">Clostridium fungisolvens</name>
    <dbReference type="NCBI Taxonomy" id="1604897"/>
    <lineage>
        <taxon>Bacteria</taxon>
        <taxon>Bacillati</taxon>
        <taxon>Bacillota</taxon>
        <taxon>Clostridia</taxon>
        <taxon>Eubacteriales</taxon>
        <taxon>Clostridiaceae</taxon>
        <taxon>Clostridium</taxon>
    </lineage>
</organism>
<dbReference type="Pfam" id="PF01610">
    <property type="entry name" value="DDE_Tnp_ISL3"/>
    <property type="match status" value="1"/>
</dbReference>
<comment type="caution">
    <text evidence="2">The sequence shown here is derived from an EMBL/GenBank/DDBJ whole genome shotgun (WGS) entry which is preliminary data.</text>
</comment>
<dbReference type="PANTHER" id="PTHR33498:SF1">
    <property type="entry name" value="TRANSPOSASE FOR INSERTION SEQUENCE ELEMENT IS1557"/>
    <property type="match status" value="1"/>
</dbReference>
<gene>
    <name evidence="2" type="ORF">bsdtw1_00270</name>
</gene>
<dbReference type="PANTHER" id="PTHR33498">
    <property type="entry name" value="TRANSPOSASE FOR INSERTION SEQUENCE ELEMENT IS1557"/>
    <property type="match status" value="1"/>
</dbReference>
<evidence type="ECO:0000259" key="1">
    <source>
        <dbReference type="Pfam" id="PF01610"/>
    </source>
</evidence>
<sequence>MKDTKILHQFDENNVIHIIAESTSEGSYCPSCGTISKSEHSKYARKLSDGALDGFSKKITIIVRKFKCKSSSCSQKIFTERLPFAAAYARITNKVIELITFLALTISAERLSCIMKKLGISISHDTILRLIRKLPKHTVAIDDSVKNIGIDDFALKKRKKYCTLICDMDKRMILDILPSRNKEAVADWLKQYPQGRLVSRDGSISYAGAITEALPNALQVSDKFHLVKNLLDNINRYVKRKYPKNLIIPKNKEEIVADC</sequence>
<dbReference type="InterPro" id="IPR047951">
    <property type="entry name" value="Transpos_ISL3"/>
</dbReference>
<dbReference type="EMBL" id="BLZR01000001">
    <property type="protein sequence ID" value="GFP74225.1"/>
    <property type="molecule type" value="Genomic_DNA"/>
</dbReference>
<feature type="domain" description="Transposase IS204/IS1001/IS1096/IS1165 DDE" evidence="1">
    <location>
        <begin position="148"/>
        <end position="240"/>
    </location>
</feature>
<name>A0A6V8SCN9_9CLOT</name>
<dbReference type="Proteomes" id="UP000580568">
    <property type="component" value="Unassembled WGS sequence"/>
</dbReference>
<keyword evidence="3" id="KW-1185">Reference proteome</keyword>
<protein>
    <recommendedName>
        <fullName evidence="1">Transposase IS204/IS1001/IS1096/IS1165 DDE domain-containing protein</fullName>
    </recommendedName>
</protein>
<dbReference type="InterPro" id="IPR002560">
    <property type="entry name" value="Transposase_DDE"/>
</dbReference>
<accession>A0A6V8SCN9</accession>
<dbReference type="RefSeq" id="WP_183275791.1">
    <property type="nucleotide sequence ID" value="NZ_BLZR01000001.1"/>
</dbReference>
<dbReference type="AlphaFoldDB" id="A0A6V8SCN9"/>
<dbReference type="NCBIfam" id="NF033550">
    <property type="entry name" value="transpos_ISL3"/>
    <property type="match status" value="1"/>
</dbReference>
<reference evidence="2 3" key="1">
    <citation type="submission" date="2020-07" db="EMBL/GenBank/DDBJ databases">
        <title>A new beta-1,3-glucan-decomposing anaerobic bacterium isolated from anoxic soil subjected to biological soil disinfestation.</title>
        <authorList>
            <person name="Ueki A."/>
            <person name="Tonouchi A."/>
        </authorList>
    </citation>
    <scope>NUCLEOTIDE SEQUENCE [LARGE SCALE GENOMIC DNA]</scope>
    <source>
        <strain evidence="2 3">TW1</strain>
    </source>
</reference>
<proteinExistence type="predicted"/>
<evidence type="ECO:0000313" key="2">
    <source>
        <dbReference type="EMBL" id="GFP74225.1"/>
    </source>
</evidence>